<dbReference type="EMBL" id="RZUG01000011">
    <property type="protein sequence ID" value="KAA8825180.1"/>
    <property type="molecule type" value="Genomic_DNA"/>
</dbReference>
<accession>A0A5J5E7F1</accession>
<comment type="caution">
    <text evidence="1">The sequence shown here is derived from an EMBL/GenBank/DDBJ whole genome shotgun (WGS) entry which is preliminary data.</text>
</comment>
<sequence length="72" mass="8455">MPTVYTKQWPYVCFGQKIAKICERSHPLCRLFSRAFPNVHDAMLCGRGRKNRDCRQTWRHSRTRSADIVVSS</sequence>
<reference evidence="1 2" key="1">
    <citation type="journal article" date="2019" name="Syst. Appl. Microbiol.">
        <title>Characterization of Bifidobacterium species in feaces of the Egyptian fruit bat: Description of B. vespertilionis sp. nov. and B. rousetti sp. nov.</title>
        <authorList>
            <person name="Modesto M."/>
            <person name="Satti M."/>
            <person name="Watanabe K."/>
            <person name="Puglisi E."/>
            <person name="Morelli L."/>
            <person name="Huang C.-H."/>
            <person name="Liou J.-S."/>
            <person name="Miyashita M."/>
            <person name="Tamura T."/>
            <person name="Saito S."/>
            <person name="Mori K."/>
            <person name="Huang L."/>
            <person name="Sciavilla P."/>
            <person name="Sandri C."/>
            <person name="Spiezio C."/>
            <person name="Vitali F."/>
            <person name="Cavalieri D."/>
            <person name="Perpetuini G."/>
            <person name="Tofalo R."/>
            <person name="Bonetti A."/>
            <person name="Arita M."/>
            <person name="Mattarelli P."/>
        </authorList>
    </citation>
    <scope>NUCLEOTIDE SEQUENCE [LARGE SCALE GENOMIC DNA]</scope>
    <source>
        <strain evidence="1 2">RST19</strain>
    </source>
</reference>
<proteinExistence type="predicted"/>
<dbReference type="AlphaFoldDB" id="A0A5J5E7F1"/>
<name>A0A5J5E7F1_9BIFI</name>
<gene>
    <name evidence="1" type="ORF">EMO92_07135</name>
</gene>
<evidence type="ECO:0000313" key="1">
    <source>
        <dbReference type="EMBL" id="KAA8825180.1"/>
    </source>
</evidence>
<dbReference type="Proteomes" id="UP000326251">
    <property type="component" value="Unassembled WGS sequence"/>
</dbReference>
<protein>
    <submittedName>
        <fullName evidence="1">Uncharacterized protein</fullName>
    </submittedName>
</protein>
<organism evidence="1 2">
    <name type="scientific">Bifidobacterium reuteri</name>
    <dbReference type="NCBI Taxonomy" id="983706"/>
    <lineage>
        <taxon>Bacteria</taxon>
        <taxon>Bacillati</taxon>
        <taxon>Actinomycetota</taxon>
        <taxon>Actinomycetes</taxon>
        <taxon>Bifidobacteriales</taxon>
        <taxon>Bifidobacteriaceae</taxon>
        <taxon>Bifidobacterium</taxon>
    </lineage>
</organism>
<evidence type="ECO:0000313" key="2">
    <source>
        <dbReference type="Proteomes" id="UP000326251"/>
    </source>
</evidence>